<comment type="caution">
    <text evidence="3">The sequence shown here is derived from an EMBL/GenBank/DDBJ whole genome shotgun (WGS) entry which is preliminary data.</text>
</comment>
<reference evidence="3 4" key="1">
    <citation type="submission" date="2020-08" db="EMBL/GenBank/DDBJ databases">
        <title>Genomic Encyclopedia of Type Strains, Phase IV (KMG-IV): sequencing the most valuable type-strain genomes for metagenomic binning, comparative biology and taxonomic classification.</title>
        <authorList>
            <person name="Goeker M."/>
        </authorList>
    </citation>
    <scope>NUCLEOTIDE SEQUENCE [LARGE SCALE GENOMIC DNA]</scope>
    <source>
        <strain evidence="3 4">DSM 27939</strain>
    </source>
</reference>
<evidence type="ECO:0000259" key="2">
    <source>
        <dbReference type="Pfam" id="PF13610"/>
    </source>
</evidence>
<keyword evidence="4" id="KW-1185">Reference proteome</keyword>
<feature type="compositionally biased region" description="Basic residues" evidence="1">
    <location>
        <begin position="53"/>
        <end position="67"/>
    </location>
</feature>
<feature type="domain" description="DDE" evidence="2">
    <location>
        <begin position="27"/>
        <end position="87"/>
    </location>
</feature>
<dbReference type="EMBL" id="JACHFL010000017">
    <property type="protein sequence ID" value="MBB5365408.1"/>
    <property type="molecule type" value="Genomic_DNA"/>
</dbReference>
<evidence type="ECO:0000256" key="1">
    <source>
        <dbReference type="SAM" id="MobiDB-lite"/>
    </source>
</evidence>
<dbReference type="Proteomes" id="UP000552709">
    <property type="component" value="Unassembled WGS sequence"/>
</dbReference>
<evidence type="ECO:0000313" key="4">
    <source>
        <dbReference type="Proteomes" id="UP000552709"/>
    </source>
</evidence>
<protein>
    <submittedName>
        <fullName evidence="3">Transposase-like protein</fullName>
    </submittedName>
</protein>
<proteinExistence type="predicted"/>
<sequence length="116" mass="13168">MTRQAPAGFTRVQVAGFSTFISPVLEANPALNADHQQVISTSRCNNIIEQSHRPTRHRERQQQGFKRRKRVQEFLSLHARIENLHHHAWNSVTAMTRKGNQKKAFQTWSAVAAGVG</sequence>
<dbReference type="InterPro" id="IPR032874">
    <property type="entry name" value="DDE_dom"/>
</dbReference>
<dbReference type="RefSeq" id="WP_184136849.1">
    <property type="nucleotide sequence ID" value="NZ_JACHFL010000017.1"/>
</dbReference>
<gene>
    <name evidence="3" type="ORF">HNQ08_004529</name>
</gene>
<evidence type="ECO:0000313" key="3">
    <source>
        <dbReference type="EMBL" id="MBB5365408.1"/>
    </source>
</evidence>
<feature type="region of interest" description="Disordered" evidence="1">
    <location>
        <begin position="48"/>
        <end position="67"/>
    </location>
</feature>
<dbReference type="AlphaFoldDB" id="A0A7W8JYZ9"/>
<accession>A0A7W8JYZ9</accession>
<organism evidence="3 4">
    <name type="scientific">Deinococcus humi</name>
    <dbReference type="NCBI Taxonomy" id="662880"/>
    <lineage>
        <taxon>Bacteria</taxon>
        <taxon>Thermotogati</taxon>
        <taxon>Deinococcota</taxon>
        <taxon>Deinococci</taxon>
        <taxon>Deinococcales</taxon>
        <taxon>Deinococcaceae</taxon>
        <taxon>Deinococcus</taxon>
    </lineage>
</organism>
<name>A0A7W8JYZ9_9DEIO</name>
<dbReference type="Pfam" id="PF13610">
    <property type="entry name" value="DDE_Tnp_IS240"/>
    <property type="match status" value="1"/>
</dbReference>